<sequence length="54" mass="5946">MGVPSGLLISGGPKAVLQEFLEHQMFQVFQVFQVFGTNRDTPVRAGRATARRQA</sequence>
<organism evidence="1 2">
    <name type="scientific">Streptomyces enissocaesilis</name>
    <dbReference type="NCBI Taxonomy" id="332589"/>
    <lineage>
        <taxon>Bacteria</taxon>
        <taxon>Bacillati</taxon>
        <taxon>Actinomycetota</taxon>
        <taxon>Actinomycetes</taxon>
        <taxon>Kitasatosporales</taxon>
        <taxon>Streptomycetaceae</taxon>
        <taxon>Streptomyces</taxon>
        <taxon>Streptomyces rochei group</taxon>
    </lineage>
</organism>
<name>A0ABN3X2S1_9ACTN</name>
<dbReference type="Proteomes" id="UP001500403">
    <property type="component" value="Unassembled WGS sequence"/>
</dbReference>
<comment type="caution">
    <text evidence="1">The sequence shown here is derived from an EMBL/GenBank/DDBJ whole genome shotgun (WGS) entry which is preliminary data.</text>
</comment>
<dbReference type="EMBL" id="BAAAUD010000020">
    <property type="protein sequence ID" value="GAA2935752.1"/>
    <property type="molecule type" value="Genomic_DNA"/>
</dbReference>
<evidence type="ECO:0000313" key="2">
    <source>
        <dbReference type="Proteomes" id="UP001500403"/>
    </source>
</evidence>
<keyword evidence="2" id="KW-1185">Reference proteome</keyword>
<gene>
    <name evidence="1" type="ORF">GCM10010446_21060</name>
</gene>
<reference evidence="1 2" key="1">
    <citation type="journal article" date="2019" name="Int. J. Syst. Evol. Microbiol.">
        <title>The Global Catalogue of Microorganisms (GCM) 10K type strain sequencing project: providing services to taxonomists for standard genome sequencing and annotation.</title>
        <authorList>
            <consortium name="The Broad Institute Genomics Platform"/>
            <consortium name="The Broad Institute Genome Sequencing Center for Infectious Disease"/>
            <person name="Wu L."/>
            <person name="Ma J."/>
        </authorList>
    </citation>
    <scope>NUCLEOTIDE SEQUENCE [LARGE SCALE GENOMIC DNA]</scope>
    <source>
        <strain evidence="1 2">JCM 9088</strain>
    </source>
</reference>
<accession>A0ABN3X2S1</accession>
<protein>
    <submittedName>
        <fullName evidence="1">Uncharacterized protein</fullName>
    </submittedName>
</protein>
<evidence type="ECO:0000313" key="1">
    <source>
        <dbReference type="EMBL" id="GAA2935752.1"/>
    </source>
</evidence>
<dbReference type="RefSeq" id="WP_344493735.1">
    <property type="nucleotide sequence ID" value="NZ_BAAAUD010000020.1"/>
</dbReference>
<proteinExistence type="predicted"/>